<name>A0A9D4B6V1_9SAUR</name>
<comment type="caution">
    <text evidence="1">The sequence shown here is derived from an EMBL/GenBank/DDBJ whole genome shotgun (WGS) entry which is preliminary data.</text>
</comment>
<organism evidence="1 2">
    <name type="scientific">Mauremys mutica</name>
    <name type="common">yellowpond turtle</name>
    <dbReference type="NCBI Taxonomy" id="74926"/>
    <lineage>
        <taxon>Eukaryota</taxon>
        <taxon>Metazoa</taxon>
        <taxon>Chordata</taxon>
        <taxon>Craniata</taxon>
        <taxon>Vertebrata</taxon>
        <taxon>Euteleostomi</taxon>
        <taxon>Archelosauria</taxon>
        <taxon>Testudinata</taxon>
        <taxon>Testudines</taxon>
        <taxon>Cryptodira</taxon>
        <taxon>Durocryptodira</taxon>
        <taxon>Testudinoidea</taxon>
        <taxon>Geoemydidae</taxon>
        <taxon>Geoemydinae</taxon>
        <taxon>Mauremys</taxon>
    </lineage>
</organism>
<accession>A0A9D4B6V1</accession>
<proteinExistence type="predicted"/>
<evidence type="ECO:0000313" key="2">
    <source>
        <dbReference type="Proteomes" id="UP000827986"/>
    </source>
</evidence>
<dbReference type="Proteomes" id="UP000827986">
    <property type="component" value="Unassembled WGS sequence"/>
</dbReference>
<keyword evidence="2" id="KW-1185">Reference proteome</keyword>
<reference evidence="1" key="1">
    <citation type="submission" date="2021-09" db="EMBL/GenBank/DDBJ databases">
        <title>The genome of Mauremys mutica provides insights into the evolution of semi-aquatic lifestyle.</title>
        <authorList>
            <person name="Gong S."/>
            <person name="Gao Y."/>
        </authorList>
    </citation>
    <scope>NUCLEOTIDE SEQUENCE</scope>
    <source>
        <strain evidence="1">MM-2020</strain>
        <tissue evidence="1">Muscle</tissue>
    </source>
</reference>
<gene>
    <name evidence="1" type="ORF">KIL84_010153</name>
</gene>
<dbReference type="AlphaFoldDB" id="A0A9D4B6V1"/>
<dbReference type="EMBL" id="JAHDVG010000467">
    <property type="protein sequence ID" value="KAH1182399.1"/>
    <property type="molecule type" value="Genomic_DNA"/>
</dbReference>
<protein>
    <submittedName>
        <fullName evidence="1">Uncharacterized protein</fullName>
    </submittedName>
</protein>
<sequence>MGHSRNKVQPYVWFGNAIFKGAMDNRLLPTLQKILRGSGKGGDCPFKSHPLHFHGPDLLRASLPADVALTLVAPAEYQSSGTLNHMVGCGTWEDGTNKNMGFPPSSQPVYPEECPQSVQRPAVGSEFRGVGLCQS</sequence>
<evidence type="ECO:0000313" key="1">
    <source>
        <dbReference type="EMBL" id="KAH1182399.1"/>
    </source>
</evidence>